<dbReference type="InterPro" id="IPR014284">
    <property type="entry name" value="RNA_pol_sigma-70_dom"/>
</dbReference>
<dbReference type="Proteomes" id="UP000276443">
    <property type="component" value="Unassembled WGS sequence"/>
</dbReference>
<dbReference type="GO" id="GO:0006352">
    <property type="term" value="P:DNA-templated transcription initiation"/>
    <property type="evidence" value="ECO:0007669"/>
    <property type="project" value="InterPro"/>
</dbReference>
<name>A0A3N5BU97_9BACI</name>
<keyword evidence="3" id="KW-0731">Sigma factor</keyword>
<dbReference type="Pfam" id="PF04542">
    <property type="entry name" value="Sigma70_r2"/>
    <property type="match status" value="1"/>
</dbReference>
<dbReference type="PANTHER" id="PTHR43133">
    <property type="entry name" value="RNA POLYMERASE ECF-TYPE SIGMA FACTO"/>
    <property type="match status" value="1"/>
</dbReference>
<evidence type="ECO:0000256" key="2">
    <source>
        <dbReference type="ARBA" id="ARBA00023015"/>
    </source>
</evidence>
<dbReference type="InterPro" id="IPR007627">
    <property type="entry name" value="RNA_pol_sigma70_r2"/>
</dbReference>
<dbReference type="Pfam" id="PF08281">
    <property type="entry name" value="Sigma70_r4_2"/>
    <property type="match status" value="1"/>
</dbReference>
<keyword evidence="4" id="KW-0804">Transcription</keyword>
<dbReference type="NCBIfam" id="TIGR02937">
    <property type="entry name" value="sigma70-ECF"/>
    <property type="match status" value="1"/>
</dbReference>
<feature type="domain" description="RNA polymerase sigma-70 region 2" evidence="5">
    <location>
        <begin position="11"/>
        <end position="75"/>
    </location>
</feature>
<accession>A0A3N5BU97</accession>
<dbReference type="InterPro" id="IPR013249">
    <property type="entry name" value="RNA_pol_sigma70_r4_t2"/>
</dbReference>
<dbReference type="InterPro" id="IPR039425">
    <property type="entry name" value="RNA_pol_sigma-70-like"/>
</dbReference>
<keyword evidence="2" id="KW-0805">Transcription regulation</keyword>
<reference evidence="7 8" key="1">
    <citation type="submission" date="2018-11" db="EMBL/GenBank/DDBJ databases">
        <title>Genomic Encyclopedia of Type Strains, Phase IV (KMG-IV): sequencing the most valuable type-strain genomes for metagenomic binning, comparative biology and taxonomic classification.</title>
        <authorList>
            <person name="Goeker M."/>
        </authorList>
    </citation>
    <scope>NUCLEOTIDE SEQUENCE [LARGE SCALE GENOMIC DNA]</scope>
    <source>
        <strain evidence="7 8">DSM 18090</strain>
    </source>
</reference>
<dbReference type="InterPro" id="IPR013324">
    <property type="entry name" value="RNA_pol_sigma_r3/r4-like"/>
</dbReference>
<protein>
    <submittedName>
        <fullName evidence="7">RNA polymerase sigma-70 factor (ECF subfamily)</fullName>
    </submittedName>
</protein>
<dbReference type="GO" id="GO:0016987">
    <property type="term" value="F:sigma factor activity"/>
    <property type="evidence" value="ECO:0007669"/>
    <property type="project" value="UniProtKB-KW"/>
</dbReference>
<evidence type="ECO:0000313" key="7">
    <source>
        <dbReference type="EMBL" id="RPF53348.1"/>
    </source>
</evidence>
<dbReference type="InterPro" id="IPR036388">
    <property type="entry name" value="WH-like_DNA-bd_sf"/>
</dbReference>
<evidence type="ECO:0000256" key="4">
    <source>
        <dbReference type="ARBA" id="ARBA00023163"/>
    </source>
</evidence>
<dbReference type="SUPFAM" id="SSF88946">
    <property type="entry name" value="Sigma2 domain of RNA polymerase sigma factors"/>
    <property type="match status" value="1"/>
</dbReference>
<dbReference type="SUPFAM" id="SSF88659">
    <property type="entry name" value="Sigma3 and sigma4 domains of RNA polymerase sigma factors"/>
    <property type="match status" value="1"/>
</dbReference>
<evidence type="ECO:0000256" key="1">
    <source>
        <dbReference type="ARBA" id="ARBA00010641"/>
    </source>
</evidence>
<evidence type="ECO:0000256" key="3">
    <source>
        <dbReference type="ARBA" id="ARBA00023082"/>
    </source>
</evidence>
<feature type="domain" description="RNA polymerase sigma factor 70 region 4 type 2" evidence="6">
    <location>
        <begin position="105"/>
        <end position="157"/>
    </location>
</feature>
<sequence length="172" mass="20581">MANNQQIEEWYEMYSQDIYHFLVYYNRTHDVDDLLQDVFIKAHRNLKQFKGEASPKTWLITIARRLSIDRARKQKLKKWLPIKEDVESEQTISPEQQVVSDERDDELYTQINSLKPHYRDVVIYRGVMELTAKETAEILGWDSKKVDVTFHRAKQKLRTLLEGQRRDLIEKG</sequence>
<evidence type="ECO:0000259" key="6">
    <source>
        <dbReference type="Pfam" id="PF08281"/>
    </source>
</evidence>
<organism evidence="7 8">
    <name type="scientific">Aquisalibacillus elongatus</name>
    <dbReference type="NCBI Taxonomy" id="485577"/>
    <lineage>
        <taxon>Bacteria</taxon>
        <taxon>Bacillati</taxon>
        <taxon>Bacillota</taxon>
        <taxon>Bacilli</taxon>
        <taxon>Bacillales</taxon>
        <taxon>Bacillaceae</taxon>
        <taxon>Aquisalibacillus</taxon>
    </lineage>
</organism>
<comment type="similarity">
    <text evidence="1">Belongs to the sigma-70 factor family. ECF subfamily.</text>
</comment>
<dbReference type="RefSeq" id="WP_245998080.1">
    <property type="nucleotide sequence ID" value="NZ_RKRF01000009.1"/>
</dbReference>
<dbReference type="InterPro" id="IPR013325">
    <property type="entry name" value="RNA_pol_sigma_r2"/>
</dbReference>
<dbReference type="EMBL" id="RKRF01000009">
    <property type="protein sequence ID" value="RPF53348.1"/>
    <property type="molecule type" value="Genomic_DNA"/>
</dbReference>
<proteinExistence type="inferred from homology"/>
<evidence type="ECO:0000259" key="5">
    <source>
        <dbReference type="Pfam" id="PF04542"/>
    </source>
</evidence>
<dbReference type="GO" id="GO:0003677">
    <property type="term" value="F:DNA binding"/>
    <property type="evidence" value="ECO:0007669"/>
    <property type="project" value="InterPro"/>
</dbReference>
<dbReference type="PANTHER" id="PTHR43133:SF60">
    <property type="entry name" value="RNA POLYMERASE SIGMA FACTOR SIGV"/>
    <property type="match status" value="1"/>
</dbReference>
<dbReference type="AlphaFoldDB" id="A0A3N5BU97"/>
<dbReference type="Gene3D" id="1.10.10.10">
    <property type="entry name" value="Winged helix-like DNA-binding domain superfamily/Winged helix DNA-binding domain"/>
    <property type="match status" value="1"/>
</dbReference>
<dbReference type="Gene3D" id="1.10.1740.10">
    <property type="match status" value="1"/>
</dbReference>
<keyword evidence="8" id="KW-1185">Reference proteome</keyword>
<comment type="caution">
    <text evidence="7">The sequence shown here is derived from an EMBL/GenBank/DDBJ whole genome shotgun (WGS) entry which is preliminary data.</text>
</comment>
<evidence type="ECO:0000313" key="8">
    <source>
        <dbReference type="Proteomes" id="UP000276443"/>
    </source>
</evidence>
<gene>
    <name evidence="7" type="ORF">EDC24_1846</name>
</gene>